<evidence type="ECO:0000256" key="4">
    <source>
        <dbReference type="ARBA" id="ARBA00023125"/>
    </source>
</evidence>
<evidence type="ECO:0000256" key="5">
    <source>
        <dbReference type="ARBA" id="ARBA00023163"/>
    </source>
</evidence>
<comment type="caution">
    <text evidence="10">The sequence shown here is derived from an EMBL/GenBank/DDBJ whole genome shotgun (WGS) entry which is preliminary data.</text>
</comment>
<feature type="domain" description="OmpR/PhoB-type" evidence="9">
    <location>
        <begin position="127"/>
        <end position="225"/>
    </location>
</feature>
<dbReference type="Pfam" id="PF00072">
    <property type="entry name" value="Response_reg"/>
    <property type="match status" value="1"/>
</dbReference>
<keyword evidence="5" id="KW-0804">Transcription</keyword>
<dbReference type="RefSeq" id="WP_371752821.1">
    <property type="nucleotide sequence ID" value="NZ_JAYJLD010000003.1"/>
</dbReference>
<evidence type="ECO:0000256" key="7">
    <source>
        <dbReference type="PROSITE-ProRule" id="PRU01091"/>
    </source>
</evidence>
<dbReference type="InterPro" id="IPR001789">
    <property type="entry name" value="Sig_transdc_resp-reg_receiver"/>
</dbReference>
<gene>
    <name evidence="10" type="ORF">VF724_03440</name>
</gene>
<evidence type="ECO:0000313" key="10">
    <source>
        <dbReference type="EMBL" id="MEB3100708.1"/>
    </source>
</evidence>
<dbReference type="PROSITE" id="PS50110">
    <property type="entry name" value="RESPONSE_REGULATORY"/>
    <property type="match status" value="1"/>
</dbReference>
<evidence type="ECO:0000259" key="8">
    <source>
        <dbReference type="PROSITE" id="PS50110"/>
    </source>
</evidence>
<proteinExistence type="predicted"/>
<accession>A0ABU5ZDY2</accession>
<keyword evidence="3" id="KW-0805">Transcription regulation</keyword>
<keyword evidence="2" id="KW-0902">Two-component regulatory system</keyword>
<dbReference type="Proteomes" id="UP001310386">
    <property type="component" value="Unassembled WGS sequence"/>
</dbReference>
<dbReference type="Gene3D" id="6.10.250.690">
    <property type="match status" value="1"/>
</dbReference>
<evidence type="ECO:0000313" key="11">
    <source>
        <dbReference type="Proteomes" id="UP001310386"/>
    </source>
</evidence>
<dbReference type="SMART" id="SM00862">
    <property type="entry name" value="Trans_reg_C"/>
    <property type="match status" value="1"/>
</dbReference>
<organism evidence="10 11">
    <name type="scientific">Ferviditalea candida</name>
    <dbReference type="NCBI Taxonomy" id="3108399"/>
    <lineage>
        <taxon>Bacteria</taxon>
        <taxon>Bacillati</taxon>
        <taxon>Bacillota</taxon>
        <taxon>Bacilli</taxon>
        <taxon>Bacillales</taxon>
        <taxon>Paenibacillaceae</taxon>
        <taxon>Ferviditalea</taxon>
    </lineage>
</organism>
<keyword evidence="11" id="KW-1185">Reference proteome</keyword>
<keyword evidence="1 6" id="KW-0597">Phosphoprotein</keyword>
<evidence type="ECO:0000256" key="2">
    <source>
        <dbReference type="ARBA" id="ARBA00023012"/>
    </source>
</evidence>
<reference evidence="10" key="1">
    <citation type="submission" date="2023-12" db="EMBL/GenBank/DDBJ databases">
        <title>Fervidustalea candida gen. nov., sp. nov., a novel member of the family Paenibacillaceae isolated from a geothermal area.</title>
        <authorList>
            <person name="Li W.-J."/>
            <person name="Jiao J.-Y."/>
            <person name="Chen Y."/>
        </authorList>
    </citation>
    <scope>NUCLEOTIDE SEQUENCE</scope>
    <source>
        <strain evidence="10">SYSU GA230002</strain>
    </source>
</reference>
<dbReference type="InterPro" id="IPR039420">
    <property type="entry name" value="WalR-like"/>
</dbReference>
<evidence type="ECO:0000256" key="1">
    <source>
        <dbReference type="ARBA" id="ARBA00022553"/>
    </source>
</evidence>
<dbReference type="SUPFAM" id="SSF52172">
    <property type="entry name" value="CheY-like"/>
    <property type="match status" value="1"/>
</dbReference>
<feature type="domain" description="Response regulatory" evidence="8">
    <location>
        <begin position="3"/>
        <end position="116"/>
    </location>
</feature>
<dbReference type="CDD" id="cd00383">
    <property type="entry name" value="trans_reg_C"/>
    <property type="match status" value="1"/>
</dbReference>
<name>A0ABU5ZDY2_9BACL</name>
<dbReference type="InterPro" id="IPR011006">
    <property type="entry name" value="CheY-like_superfamily"/>
</dbReference>
<dbReference type="PANTHER" id="PTHR48111">
    <property type="entry name" value="REGULATOR OF RPOS"/>
    <property type="match status" value="1"/>
</dbReference>
<dbReference type="Gene3D" id="1.10.10.10">
    <property type="entry name" value="Winged helix-like DNA-binding domain superfamily/Winged helix DNA-binding domain"/>
    <property type="match status" value="1"/>
</dbReference>
<keyword evidence="4 7" id="KW-0238">DNA-binding</keyword>
<dbReference type="PANTHER" id="PTHR48111:SF40">
    <property type="entry name" value="PHOSPHATE REGULON TRANSCRIPTIONAL REGULATORY PROTEIN PHOB"/>
    <property type="match status" value="1"/>
</dbReference>
<dbReference type="CDD" id="cd17574">
    <property type="entry name" value="REC_OmpR"/>
    <property type="match status" value="1"/>
</dbReference>
<dbReference type="InterPro" id="IPR036388">
    <property type="entry name" value="WH-like_DNA-bd_sf"/>
</dbReference>
<protein>
    <submittedName>
        <fullName evidence="10">Response regulator transcription factor</fullName>
    </submittedName>
</protein>
<sequence length="227" mass="26727">MKQLLLVEDEKIMAKNIKFFLEKEGYHIDTAFDGEQGLKLFQINHYDLLLLDWSLPGMDGLELCREIRRQSDVPIMMLTAKSEVMDKVIGLEVCADDYLTKPFHQSELLARIHVLLRRSRPSSEGDENVVFYEGIELDKSKLLVRYQGRSAALTINEFKLMEVMMRYPENVYSRDFLFETVWGLDSEFNDRTVDVNVSRLRRKLQELTDKRFFYAVRGMGYRFRGET</sequence>
<dbReference type="SUPFAM" id="SSF46894">
    <property type="entry name" value="C-terminal effector domain of the bipartite response regulators"/>
    <property type="match status" value="1"/>
</dbReference>
<dbReference type="InterPro" id="IPR016032">
    <property type="entry name" value="Sig_transdc_resp-reg_C-effctor"/>
</dbReference>
<evidence type="ECO:0000256" key="6">
    <source>
        <dbReference type="PROSITE-ProRule" id="PRU00169"/>
    </source>
</evidence>
<feature type="DNA-binding region" description="OmpR/PhoB-type" evidence="7">
    <location>
        <begin position="127"/>
        <end position="225"/>
    </location>
</feature>
<dbReference type="Gene3D" id="3.40.50.2300">
    <property type="match status" value="1"/>
</dbReference>
<evidence type="ECO:0000256" key="3">
    <source>
        <dbReference type="ARBA" id="ARBA00023015"/>
    </source>
</evidence>
<feature type="modified residue" description="4-aspartylphosphate" evidence="6">
    <location>
        <position position="52"/>
    </location>
</feature>
<dbReference type="EMBL" id="JAYJLD010000003">
    <property type="protein sequence ID" value="MEB3100708.1"/>
    <property type="molecule type" value="Genomic_DNA"/>
</dbReference>
<dbReference type="SMART" id="SM00448">
    <property type="entry name" value="REC"/>
    <property type="match status" value="1"/>
</dbReference>
<dbReference type="Pfam" id="PF00486">
    <property type="entry name" value="Trans_reg_C"/>
    <property type="match status" value="1"/>
</dbReference>
<dbReference type="PROSITE" id="PS51755">
    <property type="entry name" value="OMPR_PHOB"/>
    <property type="match status" value="1"/>
</dbReference>
<dbReference type="InterPro" id="IPR001867">
    <property type="entry name" value="OmpR/PhoB-type_DNA-bd"/>
</dbReference>
<evidence type="ECO:0000259" key="9">
    <source>
        <dbReference type="PROSITE" id="PS51755"/>
    </source>
</evidence>